<dbReference type="InterPro" id="IPR045958">
    <property type="entry name" value="DUF6378"/>
</dbReference>
<reference evidence="2 3" key="1">
    <citation type="submission" date="2023-09" db="EMBL/GenBank/DDBJ databases">
        <authorList>
            <person name="Rey-Velasco X."/>
        </authorList>
    </citation>
    <scope>NUCLEOTIDE SEQUENCE [LARGE SCALE GENOMIC DNA]</scope>
    <source>
        <strain evidence="2 3">W345</strain>
    </source>
</reference>
<dbReference type="RefSeq" id="WP_311363894.1">
    <property type="nucleotide sequence ID" value="NZ_JAVRIC010000004.1"/>
</dbReference>
<gene>
    <name evidence="2" type="ORF">RM530_03865</name>
</gene>
<keyword evidence="3" id="KW-1185">Reference proteome</keyword>
<proteinExistence type="predicted"/>
<name>A0ABU2WF52_9GAMM</name>
<organism evidence="2 3">
    <name type="scientific">Banduia mediterranea</name>
    <dbReference type="NCBI Taxonomy" id="3075609"/>
    <lineage>
        <taxon>Bacteria</taxon>
        <taxon>Pseudomonadati</taxon>
        <taxon>Pseudomonadota</taxon>
        <taxon>Gammaproteobacteria</taxon>
        <taxon>Nevskiales</taxon>
        <taxon>Algiphilaceae</taxon>
        <taxon>Banduia</taxon>
    </lineage>
</organism>
<evidence type="ECO:0000313" key="3">
    <source>
        <dbReference type="Proteomes" id="UP001254608"/>
    </source>
</evidence>
<dbReference type="EMBL" id="JAVRIC010000004">
    <property type="protein sequence ID" value="MDT0496502.1"/>
    <property type="molecule type" value="Genomic_DNA"/>
</dbReference>
<protein>
    <submittedName>
        <fullName evidence="2">DUF6378 domain-containing protein</fullName>
    </submittedName>
</protein>
<accession>A0ABU2WF52</accession>
<comment type="caution">
    <text evidence="2">The sequence shown here is derived from an EMBL/GenBank/DDBJ whole genome shotgun (WGS) entry which is preliminary data.</text>
</comment>
<feature type="domain" description="DUF6378" evidence="1">
    <location>
        <begin position="35"/>
        <end position="102"/>
    </location>
</feature>
<sequence length="115" mass="12390">MNARPDVPVFLTQQPPPRTGAQQILQEAIDVQNARAATRDTPGGERSMARTVAIFAAMTDIHLSEEEGWMFMVALKAARAAQGAYNRDDYVDGASYLSLAGESAGREPKPNEPAS</sequence>
<evidence type="ECO:0000313" key="2">
    <source>
        <dbReference type="EMBL" id="MDT0496502.1"/>
    </source>
</evidence>
<dbReference type="Proteomes" id="UP001254608">
    <property type="component" value="Unassembled WGS sequence"/>
</dbReference>
<dbReference type="Pfam" id="PF19905">
    <property type="entry name" value="DUF6378"/>
    <property type="match status" value="1"/>
</dbReference>
<evidence type="ECO:0000259" key="1">
    <source>
        <dbReference type="Pfam" id="PF19905"/>
    </source>
</evidence>